<dbReference type="Proteomes" id="UP000242869">
    <property type="component" value="Unassembled WGS sequence"/>
</dbReference>
<keyword evidence="3" id="KW-1185">Reference proteome</keyword>
<evidence type="ECO:0000256" key="1">
    <source>
        <dbReference type="SAM" id="Phobius"/>
    </source>
</evidence>
<organism evidence="2 3">
    <name type="scientific">Formivibrio citricus</name>
    <dbReference type="NCBI Taxonomy" id="83765"/>
    <lineage>
        <taxon>Bacteria</taxon>
        <taxon>Pseudomonadati</taxon>
        <taxon>Pseudomonadota</taxon>
        <taxon>Betaproteobacteria</taxon>
        <taxon>Neisseriales</taxon>
        <taxon>Chitinibacteraceae</taxon>
        <taxon>Formivibrio</taxon>
    </lineage>
</organism>
<dbReference type="STRING" id="83765.SAMN05660284_01229"/>
<sequence length="344" mass="38552">MNWIEKNIRRVSVARMVLAVVVIAVIVLALAANARYFRNFFKGPYAITPAELAAAPSADALPRYWVSLKADQLVESGFQEITIHKKRGVERSREVSANYFVAVIGDRLLLVKAHQDMPTAALNGTLKPIAGKADLGFFNSPQVQKHRARFYPMMLDTENFKSNGEFGLAVAALLGIGALVYGLIALRRFRDPAQHPVMKRVAEWADSVEMSKLLEKEATERNGLKFGGHLFTANFVVREGMLNFDVQRLDETLWTYKHVLQKKIYYIIPAGKTFSVCLNWMGASWQISGKEANIDSVLQYLAERYPWMLCGYSDELASAYKKNRGEVAGVVFNRRKEALAGVNA</sequence>
<dbReference type="OrthoDB" id="9181657at2"/>
<protein>
    <submittedName>
        <fullName evidence="2">Uncharacterized protein</fullName>
    </submittedName>
</protein>
<evidence type="ECO:0000313" key="2">
    <source>
        <dbReference type="EMBL" id="SFN33345.1"/>
    </source>
</evidence>
<dbReference type="AlphaFoldDB" id="A0A1I4Y5R5"/>
<dbReference type="InterPro" id="IPR046555">
    <property type="entry name" value="DUF6709"/>
</dbReference>
<accession>A0A1I4Y5R5</accession>
<dbReference type="EMBL" id="FOVE01000007">
    <property type="protein sequence ID" value="SFN33345.1"/>
    <property type="molecule type" value="Genomic_DNA"/>
</dbReference>
<gene>
    <name evidence="2" type="ORF">SAMN05660284_01229</name>
</gene>
<feature type="transmembrane region" description="Helical" evidence="1">
    <location>
        <begin position="166"/>
        <end position="186"/>
    </location>
</feature>
<keyword evidence="1" id="KW-0812">Transmembrane</keyword>
<keyword evidence="1" id="KW-0472">Membrane</keyword>
<proteinExistence type="predicted"/>
<dbReference type="Pfam" id="PF20456">
    <property type="entry name" value="DUF6709"/>
    <property type="match status" value="1"/>
</dbReference>
<evidence type="ECO:0000313" key="3">
    <source>
        <dbReference type="Proteomes" id="UP000242869"/>
    </source>
</evidence>
<name>A0A1I4Y5R5_9NEIS</name>
<dbReference type="RefSeq" id="WP_091192789.1">
    <property type="nucleotide sequence ID" value="NZ_FOVE01000007.1"/>
</dbReference>
<feature type="transmembrane region" description="Helical" evidence="1">
    <location>
        <begin position="12"/>
        <end position="32"/>
    </location>
</feature>
<reference evidence="3" key="1">
    <citation type="submission" date="2016-10" db="EMBL/GenBank/DDBJ databases">
        <authorList>
            <person name="Varghese N."/>
            <person name="Submissions S."/>
        </authorList>
    </citation>
    <scope>NUCLEOTIDE SEQUENCE [LARGE SCALE GENOMIC DNA]</scope>
    <source>
        <strain evidence="3">DSM 6150</strain>
    </source>
</reference>
<keyword evidence="1" id="KW-1133">Transmembrane helix</keyword>